<dbReference type="InterPro" id="IPR051824">
    <property type="entry name" value="LRR_Rcpt-Like_S/T_Kinase"/>
</dbReference>
<keyword evidence="4 9" id="KW-0547">Nucleotide-binding</keyword>
<evidence type="ECO:0000256" key="9">
    <source>
        <dbReference type="PROSITE-ProRule" id="PRU10141"/>
    </source>
</evidence>
<comment type="catalytic activity">
    <reaction evidence="7">
        <text>L-threonyl-[protein] + ATP = O-phospho-L-threonyl-[protein] + ADP + H(+)</text>
        <dbReference type="Rhea" id="RHEA:46608"/>
        <dbReference type="Rhea" id="RHEA-COMP:11060"/>
        <dbReference type="Rhea" id="RHEA-COMP:11605"/>
        <dbReference type="ChEBI" id="CHEBI:15378"/>
        <dbReference type="ChEBI" id="CHEBI:30013"/>
        <dbReference type="ChEBI" id="CHEBI:30616"/>
        <dbReference type="ChEBI" id="CHEBI:61977"/>
        <dbReference type="ChEBI" id="CHEBI:456216"/>
        <dbReference type="EC" id="2.7.11.1"/>
    </reaction>
</comment>
<keyword evidence="14" id="KW-1185">Reference proteome</keyword>
<evidence type="ECO:0000256" key="8">
    <source>
        <dbReference type="ARBA" id="ARBA00048679"/>
    </source>
</evidence>
<dbReference type="OrthoDB" id="5857966at2759"/>
<evidence type="ECO:0000256" key="11">
    <source>
        <dbReference type="SAM" id="Phobius"/>
    </source>
</evidence>
<feature type="compositionally biased region" description="Basic and acidic residues" evidence="10">
    <location>
        <begin position="471"/>
        <end position="480"/>
    </location>
</feature>
<accession>A0A388K4F8</accession>
<evidence type="ECO:0000256" key="6">
    <source>
        <dbReference type="ARBA" id="ARBA00022840"/>
    </source>
</evidence>
<dbReference type="InterPro" id="IPR017441">
    <property type="entry name" value="Protein_kinase_ATP_BS"/>
</dbReference>
<feature type="region of interest" description="Disordered" evidence="10">
    <location>
        <begin position="470"/>
        <end position="496"/>
    </location>
</feature>
<dbReference type="SUPFAM" id="SSF56112">
    <property type="entry name" value="Protein kinase-like (PK-like)"/>
    <property type="match status" value="1"/>
</dbReference>
<evidence type="ECO:0000313" key="14">
    <source>
        <dbReference type="Proteomes" id="UP000265515"/>
    </source>
</evidence>
<feature type="transmembrane region" description="Helical" evidence="11">
    <location>
        <begin position="500"/>
        <end position="523"/>
    </location>
</feature>
<dbReference type="AlphaFoldDB" id="A0A388K4F8"/>
<dbReference type="Gene3D" id="3.30.200.20">
    <property type="entry name" value="Phosphorylase Kinase, domain 1"/>
    <property type="match status" value="1"/>
</dbReference>
<dbReference type="STRING" id="69332.A0A388K4F8"/>
<evidence type="ECO:0000256" key="5">
    <source>
        <dbReference type="ARBA" id="ARBA00022777"/>
    </source>
</evidence>
<proteinExistence type="predicted"/>
<dbReference type="GO" id="GO:0005524">
    <property type="term" value="F:ATP binding"/>
    <property type="evidence" value="ECO:0007669"/>
    <property type="project" value="UniProtKB-UniRule"/>
</dbReference>
<dbReference type="PROSITE" id="PS00108">
    <property type="entry name" value="PROTEIN_KINASE_ST"/>
    <property type="match status" value="1"/>
</dbReference>
<evidence type="ECO:0000256" key="1">
    <source>
        <dbReference type="ARBA" id="ARBA00012513"/>
    </source>
</evidence>
<dbReference type="Gene3D" id="1.10.510.10">
    <property type="entry name" value="Transferase(Phosphotransferase) domain 1"/>
    <property type="match status" value="1"/>
</dbReference>
<dbReference type="Proteomes" id="UP000265515">
    <property type="component" value="Unassembled WGS sequence"/>
</dbReference>
<dbReference type="SMART" id="SM00220">
    <property type="entry name" value="S_TKc"/>
    <property type="match status" value="1"/>
</dbReference>
<dbReference type="EMBL" id="BFEA01000056">
    <property type="protein sequence ID" value="GBG64927.1"/>
    <property type="molecule type" value="Genomic_DNA"/>
</dbReference>
<evidence type="ECO:0000256" key="4">
    <source>
        <dbReference type="ARBA" id="ARBA00022741"/>
    </source>
</evidence>
<protein>
    <recommendedName>
        <fullName evidence="1">non-specific serine/threonine protein kinase</fullName>
        <ecNumber evidence="1">2.7.11.1</ecNumber>
    </recommendedName>
</protein>
<dbReference type="InterPro" id="IPR008271">
    <property type="entry name" value="Ser/Thr_kinase_AS"/>
</dbReference>
<feature type="binding site" evidence="9">
    <location>
        <position position="595"/>
    </location>
    <ligand>
        <name>ATP</name>
        <dbReference type="ChEBI" id="CHEBI:30616"/>
    </ligand>
</feature>
<keyword evidence="3" id="KW-0808">Transferase</keyword>
<dbReference type="EC" id="2.7.11.1" evidence="1"/>
<evidence type="ECO:0000313" key="13">
    <source>
        <dbReference type="EMBL" id="GBG64927.1"/>
    </source>
</evidence>
<dbReference type="SUPFAM" id="SSF51126">
    <property type="entry name" value="Pectin lyase-like"/>
    <property type="match status" value="1"/>
</dbReference>
<evidence type="ECO:0000256" key="10">
    <source>
        <dbReference type="SAM" id="MobiDB-lite"/>
    </source>
</evidence>
<dbReference type="PROSITE" id="PS50011">
    <property type="entry name" value="PROTEIN_KINASE_DOM"/>
    <property type="match status" value="1"/>
</dbReference>
<dbReference type="Pfam" id="PF00069">
    <property type="entry name" value="Pkinase"/>
    <property type="match status" value="1"/>
</dbReference>
<keyword evidence="2" id="KW-0723">Serine/threonine-protein kinase</keyword>
<feature type="domain" description="Protein kinase" evidence="12">
    <location>
        <begin position="566"/>
        <end position="866"/>
    </location>
</feature>
<feature type="compositionally biased region" description="Basic and acidic residues" evidence="10">
    <location>
        <begin position="8"/>
        <end position="24"/>
    </location>
</feature>
<dbReference type="InterPro" id="IPR011050">
    <property type="entry name" value="Pectin_lyase_fold/virulence"/>
</dbReference>
<dbReference type="GO" id="GO:0004674">
    <property type="term" value="F:protein serine/threonine kinase activity"/>
    <property type="evidence" value="ECO:0007669"/>
    <property type="project" value="UniProtKB-KW"/>
</dbReference>
<reference evidence="13 14" key="1">
    <citation type="journal article" date="2018" name="Cell">
        <title>The Chara Genome: Secondary Complexity and Implications for Plant Terrestrialization.</title>
        <authorList>
            <person name="Nishiyama T."/>
            <person name="Sakayama H."/>
            <person name="Vries J.D."/>
            <person name="Buschmann H."/>
            <person name="Saint-Marcoux D."/>
            <person name="Ullrich K.K."/>
            <person name="Haas F.B."/>
            <person name="Vanderstraeten L."/>
            <person name="Becker D."/>
            <person name="Lang D."/>
            <person name="Vosolsobe S."/>
            <person name="Rombauts S."/>
            <person name="Wilhelmsson P.K.I."/>
            <person name="Janitza P."/>
            <person name="Kern R."/>
            <person name="Heyl A."/>
            <person name="Rumpler F."/>
            <person name="Villalobos L.I.A.C."/>
            <person name="Clay J.M."/>
            <person name="Skokan R."/>
            <person name="Toyoda A."/>
            <person name="Suzuki Y."/>
            <person name="Kagoshima H."/>
            <person name="Schijlen E."/>
            <person name="Tajeshwar N."/>
            <person name="Catarino B."/>
            <person name="Hetherington A.J."/>
            <person name="Saltykova A."/>
            <person name="Bonnot C."/>
            <person name="Breuninger H."/>
            <person name="Symeonidi A."/>
            <person name="Radhakrishnan G.V."/>
            <person name="Van Nieuwerburgh F."/>
            <person name="Deforce D."/>
            <person name="Chang C."/>
            <person name="Karol K.G."/>
            <person name="Hedrich R."/>
            <person name="Ulvskov P."/>
            <person name="Glockner G."/>
            <person name="Delwiche C.F."/>
            <person name="Petrasek J."/>
            <person name="Van de Peer Y."/>
            <person name="Friml J."/>
            <person name="Beilby M."/>
            <person name="Dolan L."/>
            <person name="Kohara Y."/>
            <person name="Sugano S."/>
            <person name="Fujiyama A."/>
            <person name="Delaux P.-M."/>
            <person name="Quint M."/>
            <person name="TheiBen G."/>
            <person name="Hagemann M."/>
            <person name="Harholt J."/>
            <person name="Dunand C."/>
            <person name="Zachgo S."/>
            <person name="Langdale J."/>
            <person name="Maumus F."/>
            <person name="Straeten D.V.D."/>
            <person name="Gould S.B."/>
            <person name="Rensing S.A."/>
        </authorList>
    </citation>
    <scope>NUCLEOTIDE SEQUENCE [LARGE SCALE GENOMIC DNA]</scope>
    <source>
        <strain evidence="13 14">S276</strain>
    </source>
</reference>
<dbReference type="Gramene" id="GBG64927">
    <property type="protein sequence ID" value="GBG64927"/>
    <property type="gene ID" value="CBR_g48675"/>
</dbReference>
<comment type="catalytic activity">
    <reaction evidence="8">
        <text>L-seryl-[protein] + ATP = O-phospho-L-seryl-[protein] + ADP + H(+)</text>
        <dbReference type="Rhea" id="RHEA:17989"/>
        <dbReference type="Rhea" id="RHEA-COMP:9863"/>
        <dbReference type="Rhea" id="RHEA-COMP:11604"/>
        <dbReference type="ChEBI" id="CHEBI:15378"/>
        <dbReference type="ChEBI" id="CHEBI:29999"/>
        <dbReference type="ChEBI" id="CHEBI:30616"/>
        <dbReference type="ChEBI" id="CHEBI:83421"/>
        <dbReference type="ChEBI" id="CHEBI:456216"/>
        <dbReference type="EC" id="2.7.11.1"/>
    </reaction>
</comment>
<keyword evidence="6 9" id="KW-0067">ATP-binding</keyword>
<keyword evidence="11" id="KW-0812">Transmembrane</keyword>
<evidence type="ECO:0000256" key="7">
    <source>
        <dbReference type="ARBA" id="ARBA00047899"/>
    </source>
</evidence>
<gene>
    <name evidence="13" type="ORF">CBR_g48675</name>
</gene>
<feature type="region of interest" description="Disordered" evidence="10">
    <location>
        <begin position="1"/>
        <end position="82"/>
    </location>
</feature>
<keyword evidence="11" id="KW-0472">Membrane</keyword>
<evidence type="ECO:0000259" key="12">
    <source>
        <dbReference type="PROSITE" id="PS50011"/>
    </source>
</evidence>
<dbReference type="PANTHER" id="PTHR48006:SF102">
    <property type="entry name" value="LEUCINE-RICH REPEAT-CONTAINING PROTEIN DDB_G0281931-RELATED"/>
    <property type="match status" value="1"/>
</dbReference>
<organism evidence="13 14">
    <name type="scientific">Chara braunii</name>
    <name type="common">Braun's stonewort</name>
    <dbReference type="NCBI Taxonomy" id="69332"/>
    <lineage>
        <taxon>Eukaryota</taxon>
        <taxon>Viridiplantae</taxon>
        <taxon>Streptophyta</taxon>
        <taxon>Charophyceae</taxon>
        <taxon>Charales</taxon>
        <taxon>Characeae</taxon>
        <taxon>Chara</taxon>
    </lineage>
</organism>
<dbReference type="InterPro" id="IPR000719">
    <property type="entry name" value="Prot_kinase_dom"/>
</dbReference>
<dbReference type="InterPro" id="IPR011009">
    <property type="entry name" value="Kinase-like_dom_sf"/>
</dbReference>
<dbReference type="PROSITE" id="PS00107">
    <property type="entry name" value="PROTEIN_KINASE_ATP"/>
    <property type="match status" value="1"/>
</dbReference>
<feature type="compositionally biased region" description="Basic and acidic residues" evidence="10">
    <location>
        <begin position="51"/>
        <end position="75"/>
    </location>
</feature>
<name>A0A388K4F8_CHABU</name>
<comment type="caution">
    <text evidence="13">The sequence shown here is derived from an EMBL/GenBank/DDBJ whole genome shotgun (WGS) entry which is preliminary data.</text>
</comment>
<dbReference type="PANTHER" id="PTHR48006">
    <property type="entry name" value="LEUCINE-RICH REPEAT-CONTAINING PROTEIN DDB_G0281931-RELATED"/>
    <property type="match status" value="1"/>
</dbReference>
<keyword evidence="5" id="KW-0418">Kinase</keyword>
<evidence type="ECO:0000256" key="3">
    <source>
        <dbReference type="ARBA" id="ARBA00022679"/>
    </source>
</evidence>
<evidence type="ECO:0000256" key="2">
    <source>
        <dbReference type="ARBA" id="ARBA00022527"/>
    </source>
</evidence>
<keyword evidence="11" id="KW-1133">Transmembrane helix</keyword>
<sequence>MFDAVRQALERSAGDNDHGKEQHNAVEVGTTRMTSSRNMFPGAGKRRRRMLAMEEKRRRMNTRDDDLQSENEGKEAWLSSPRQRVLEEDGGSMAALFVNVTDALSLLREMRDMSTGAPSKTIVLLQNVSYQGRSVLGLTLDSSTQVVLRGECGGERCVIDGGSDESRCLYYNGFNASGSLLMADLEFRNLCFEFFQPKVEIHNCVFRDSSGIRMMFHPNLTEDRSTSTKQLAIHECYFTNIQNGLILEELPATACISHSVFASGERNESVLTVRTTAFFQEKNLTVFNCTFRSATWPIGTMGPVRVESAKLTSSQGDSSPTEVPRYSLPADATQLPSYNSTVSFINCTFLKGNSWKEAVSVITNHSEPFYSILPYRNVRLCSVRFDVTDEKSADGADVAERAFDDFKTNIEICPWLGVGAREVIMLESQSTPTTTRPGTAISAMSMDRINGSSTGCKTCARLEMPVCNIVDKPDGGERRPQTQSLSPAPKPPPPQPRGNWVLPLSLTIALAVVIIVVAAGLFLRRRRPPSWIRLGDKCSRGGMESMSEEVLRMRQFTWRELKEATHNFTTVIGKGGSATVFKGTFRGTKEMVAVKSLKQDQWRNEKEFLHEVGILGRISHRNLVRLLGFCNQKGTYFLVFELVPRGTLKDHLYLKQPSLSLSDSEGKGNANDTLAAAERSCLDWPTRMRIAAEVASALEYLHHLLMPPLVHRDIKPENILLLDDFTPKVSDFGLCRKFDRTGESLETVPAGTVGYMAPEIYDGLSVTEKVDVYSYGVLVLEIVTGRRPFGGEGFSLVNWVRDVATDEKAAEAVADPQLQGNFNSTQLYLMTRLARRCVCRSAERRPTMEDVTSAMERIRQLGHQVVDEGVRQLLSALENVERESQGLNMDESDLNIPAGKYTEDTQWMSALYVPMRRG</sequence>